<evidence type="ECO:0000313" key="3">
    <source>
        <dbReference type="EMBL" id="SIS76508.1"/>
    </source>
</evidence>
<evidence type="ECO:0000256" key="1">
    <source>
        <dbReference type="SAM" id="MobiDB-lite"/>
    </source>
</evidence>
<keyword evidence="4" id="KW-1185">Reference proteome</keyword>
<dbReference type="EMBL" id="FTOH01000004">
    <property type="protein sequence ID" value="SIS76508.1"/>
    <property type="molecule type" value="Genomic_DNA"/>
</dbReference>
<dbReference type="RefSeq" id="WP_076515036.1">
    <property type="nucleotide sequence ID" value="NZ_FTOH01000004.1"/>
</dbReference>
<dbReference type="AlphaFoldDB" id="A0A1N7LRP0"/>
<gene>
    <name evidence="3" type="ORF">SAMN05421686_104180</name>
</gene>
<reference evidence="4" key="1">
    <citation type="submission" date="2017-01" db="EMBL/GenBank/DDBJ databases">
        <authorList>
            <person name="Varghese N."/>
            <person name="Submissions S."/>
        </authorList>
    </citation>
    <scope>NUCLEOTIDE SEQUENCE [LARGE SCALE GENOMIC DNA]</scope>
    <source>
        <strain evidence="4">DSM 24913</strain>
    </source>
</reference>
<evidence type="ECO:0000256" key="2">
    <source>
        <dbReference type="SAM" id="SignalP"/>
    </source>
</evidence>
<feature type="region of interest" description="Disordered" evidence="1">
    <location>
        <begin position="27"/>
        <end position="54"/>
    </location>
</feature>
<feature type="signal peptide" evidence="2">
    <location>
        <begin position="1"/>
        <end position="24"/>
    </location>
</feature>
<name>A0A1N7LRP0_9GAMM</name>
<evidence type="ECO:0000313" key="4">
    <source>
        <dbReference type="Proteomes" id="UP000185639"/>
    </source>
</evidence>
<protein>
    <submittedName>
        <fullName evidence="3">HmuY protein</fullName>
    </submittedName>
</protein>
<dbReference type="Proteomes" id="UP000185639">
    <property type="component" value="Unassembled WGS sequence"/>
</dbReference>
<sequence length="393" mass="42132">MKQTVKISQWLLTASFLALLTACGGDSSNSEDSADISGDTSSPGDESESPGATDASYETLKVNAASYSDWVYVDLANATVLDLDDSTADSSTAWHIALRRTAIKVNGGDSGSGNVAVALADAQDEFYDEAGSADANVFLNADADIEATALDTPYDTSTLTFMQDSNEPAMSDWYSYNFMTHQISADTTVGYLIRHADGETYSKLFLDAVSYTDITVRYTTQASGTSQFAGTEQSFSASFGEDETLLCLDFDSAQAVDCSSGNWELRYEVDLTLREINMWTNGGVFGSGNGAVFGAIDATALASYTSATTVGGSNIASHYSKDSSAGLFAEESWYAYNLSEQHKLWPNYRTYIIDADNSDDSAANYTLQISNYYSLGASGSPELRFRVLASDSE</sequence>
<dbReference type="OrthoDB" id="335087at2"/>
<feature type="chain" id="PRO_5012975585" evidence="2">
    <location>
        <begin position="25"/>
        <end position="393"/>
    </location>
</feature>
<dbReference type="CDD" id="cd12105">
    <property type="entry name" value="HmuY"/>
    <property type="match status" value="1"/>
</dbReference>
<dbReference type="InterPro" id="IPR025921">
    <property type="entry name" value="HmuY"/>
</dbReference>
<dbReference type="PROSITE" id="PS51257">
    <property type="entry name" value="PROKAR_LIPOPROTEIN"/>
    <property type="match status" value="1"/>
</dbReference>
<organism evidence="3 4">
    <name type="scientific">Thalassolituus maritimus</name>
    <dbReference type="NCBI Taxonomy" id="484498"/>
    <lineage>
        <taxon>Bacteria</taxon>
        <taxon>Pseudomonadati</taxon>
        <taxon>Pseudomonadota</taxon>
        <taxon>Gammaproteobacteria</taxon>
        <taxon>Oceanospirillales</taxon>
        <taxon>Oceanospirillaceae</taxon>
        <taxon>Thalassolituus</taxon>
    </lineage>
</organism>
<accession>A0A1N7LRP0</accession>
<dbReference type="Pfam" id="PF14064">
    <property type="entry name" value="HmuY"/>
    <property type="match status" value="1"/>
</dbReference>
<proteinExistence type="predicted"/>
<dbReference type="STRING" id="484498.SAMN05421686_104180"/>
<keyword evidence="2" id="KW-0732">Signal</keyword>